<dbReference type="EMBL" id="JACVVK020000043">
    <property type="protein sequence ID" value="KAK7499538.1"/>
    <property type="molecule type" value="Genomic_DNA"/>
</dbReference>
<dbReference type="Proteomes" id="UP001519460">
    <property type="component" value="Unassembled WGS sequence"/>
</dbReference>
<evidence type="ECO:0000313" key="2">
    <source>
        <dbReference type="EMBL" id="KAK7499538.1"/>
    </source>
</evidence>
<protein>
    <submittedName>
        <fullName evidence="2">Uncharacterized protein</fullName>
    </submittedName>
</protein>
<sequence>MRYQTSAIPSAVCPNCVRTGCYQTGTLALGKRTIRQAVCCTSEGNLLECFMGRNSEATEGGVYVIIQRLCLCAHTTASWSGEKQSRGNVPADSTAQI</sequence>
<evidence type="ECO:0000313" key="3">
    <source>
        <dbReference type="Proteomes" id="UP001519460"/>
    </source>
</evidence>
<feature type="region of interest" description="Disordered" evidence="1">
    <location>
        <begin position="78"/>
        <end position="97"/>
    </location>
</feature>
<organism evidence="2 3">
    <name type="scientific">Batillaria attramentaria</name>
    <dbReference type="NCBI Taxonomy" id="370345"/>
    <lineage>
        <taxon>Eukaryota</taxon>
        <taxon>Metazoa</taxon>
        <taxon>Spiralia</taxon>
        <taxon>Lophotrochozoa</taxon>
        <taxon>Mollusca</taxon>
        <taxon>Gastropoda</taxon>
        <taxon>Caenogastropoda</taxon>
        <taxon>Sorbeoconcha</taxon>
        <taxon>Cerithioidea</taxon>
        <taxon>Batillariidae</taxon>
        <taxon>Batillaria</taxon>
    </lineage>
</organism>
<dbReference type="AlphaFoldDB" id="A0ABD0LJD6"/>
<comment type="caution">
    <text evidence="2">The sequence shown here is derived from an EMBL/GenBank/DDBJ whole genome shotgun (WGS) entry which is preliminary data.</text>
</comment>
<keyword evidence="3" id="KW-1185">Reference proteome</keyword>
<name>A0ABD0LJD6_9CAEN</name>
<gene>
    <name evidence="2" type="ORF">BaRGS_00009190</name>
</gene>
<reference evidence="2 3" key="1">
    <citation type="journal article" date="2023" name="Sci. Data">
        <title>Genome assembly of the Korean intertidal mud-creeper Batillaria attramentaria.</title>
        <authorList>
            <person name="Patra A.K."/>
            <person name="Ho P.T."/>
            <person name="Jun S."/>
            <person name="Lee S.J."/>
            <person name="Kim Y."/>
            <person name="Won Y.J."/>
        </authorList>
    </citation>
    <scope>NUCLEOTIDE SEQUENCE [LARGE SCALE GENOMIC DNA]</scope>
    <source>
        <strain evidence="2">Wonlab-2016</strain>
    </source>
</reference>
<evidence type="ECO:0000256" key="1">
    <source>
        <dbReference type="SAM" id="MobiDB-lite"/>
    </source>
</evidence>
<proteinExistence type="predicted"/>
<accession>A0ABD0LJD6</accession>